<feature type="compositionally biased region" description="Low complexity" evidence="1">
    <location>
        <begin position="241"/>
        <end position="251"/>
    </location>
</feature>
<comment type="caution">
    <text evidence="3">The sequence shown here is derived from an EMBL/GenBank/DDBJ whole genome shotgun (WGS) entry which is preliminary data.</text>
</comment>
<dbReference type="Gene3D" id="1.10.10.2520">
    <property type="entry name" value="Cell wall hydrolase SleB, domain 1"/>
    <property type="match status" value="1"/>
</dbReference>
<dbReference type="EMBL" id="WTYQ01000002">
    <property type="protein sequence ID" value="MXP25901.1"/>
    <property type="molecule type" value="Genomic_DNA"/>
</dbReference>
<dbReference type="OrthoDB" id="9785345at2"/>
<feature type="compositionally biased region" description="Polar residues" evidence="1">
    <location>
        <begin position="285"/>
        <end position="303"/>
    </location>
</feature>
<evidence type="ECO:0000313" key="4">
    <source>
        <dbReference type="Proteomes" id="UP000460561"/>
    </source>
</evidence>
<evidence type="ECO:0000256" key="1">
    <source>
        <dbReference type="SAM" id="MobiDB-lite"/>
    </source>
</evidence>
<feature type="domain" description="Cell wall hydrolase SleB" evidence="2">
    <location>
        <begin position="76"/>
        <end position="185"/>
    </location>
</feature>
<dbReference type="GO" id="GO:0016787">
    <property type="term" value="F:hydrolase activity"/>
    <property type="evidence" value="ECO:0007669"/>
    <property type="project" value="UniProtKB-KW"/>
</dbReference>
<feature type="region of interest" description="Disordered" evidence="1">
    <location>
        <begin position="236"/>
        <end position="303"/>
    </location>
</feature>
<evidence type="ECO:0000313" key="3">
    <source>
        <dbReference type="EMBL" id="MXP25901.1"/>
    </source>
</evidence>
<sequence length="303" mass="32046">MAFETPGESFPGSAFYYLDSDTTNPLPLSKAVQNSGDDTADLAGSAARPFHLAGTALDGARAQQCLAMAIYYEAASESDAGQRAVAQVVLNRVAHPAYPNSVCGVVFQGSERETGCQFSFTCDGSMARKPARLWWDRAEKIAAQALAGSVYRPIGLATHYHTLQVHPYWAASLDPAAAIGMHQFYRWRGVAGMKASFTQVYHGHEPLPGVRAAASSAPAPDPVELAREFNAGIMAATGNQAPPSASRPSASGQTAPAPQRVAAPVYSDAIRQRGGDALFVGNLPPKSQINPQYANSGQWIAKP</sequence>
<dbReference type="InterPro" id="IPR042047">
    <property type="entry name" value="SleB_dom1"/>
</dbReference>
<gene>
    <name evidence="3" type="ORF">GRI39_07575</name>
</gene>
<proteinExistence type="predicted"/>
<keyword evidence="4" id="KW-1185">Reference proteome</keyword>
<dbReference type="InterPro" id="IPR011105">
    <property type="entry name" value="Cell_wall_hydrolase_SleB"/>
</dbReference>
<reference evidence="3 4" key="1">
    <citation type="submission" date="2019-12" db="EMBL/GenBank/DDBJ databases">
        <title>Genomic-based taxomic classification of the family Erythrobacteraceae.</title>
        <authorList>
            <person name="Xu L."/>
        </authorList>
    </citation>
    <scope>NUCLEOTIDE SEQUENCE [LARGE SCALE GENOMIC DNA]</scope>
    <source>
        <strain evidence="3 4">DSM 18604</strain>
    </source>
</reference>
<dbReference type="AlphaFoldDB" id="A0A845AA62"/>
<protein>
    <submittedName>
        <fullName evidence="3">Cell wall hydrolase</fullName>
    </submittedName>
</protein>
<accession>A0A845AA62</accession>
<keyword evidence="3" id="KW-0378">Hydrolase</keyword>
<evidence type="ECO:0000259" key="2">
    <source>
        <dbReference type="Pfam" id="PF07486"/>
    </source>
</evidence>
<dbReference type="Proteomes" id="UP000460561">
    <property type="component" value="Unassembled WGS sequence"/>
</dbReference>
<organism evidence="3 4">
    <name type="scientific">Altericroceibacterium indicum</name>
    <dbReference type="NCBI Taxonomy" id="374177"/>
    <lineage>
        <taxon>Bacteria</taxon>
        <taxon>Pseudomonadati</taxon>
        <taxon>Pseudomonadota</taxon>
        <taxon>Alphaproteobacteria</taxon>
        <taxon>Sphingomonadales</taxon>
        <taxon>Erythrobacteraceae</taxon>
        <taxon>Altericroceibacterium</taxon>
    </lineage>
</organism>
<name>A0A845AA62_9SPHN</name>
<dbReference type="Pfam" id="PF07486">
    <property type="entry name" value="Hydrolase_2"/>
    <property type="match status" value="1"/>
</dbReference>